<accession>A0A4Q4SM72</accession>
<feature type="coiled-coil region" evidence="1">
    <location>
        <begin position="489"/>
        <end position="547"/>
    </location>
</feature>
<reference evidence="4" key="1">
    <citation type="journal article" date="2019" name="bioRxiv">
        <title>Genomics, evolutionary history and diagnostics of the Alternaria alternata species group including apple and Asian pear pathotypes.</title>
        <authorList>
            <person name="Armitage A.D."/>
            <person name="Cockerton H.M."/>
            <person name="Sreenivasaprasad S."/>
            <person name="Woodhall J.W."/>
            <person name="Lane C.R."/>
            <person name="Harrison R.J."/>
            <person name="Clarkson J.P."/>
        </authorList>
    </citation>
    <scope>NUCLEOTIDE SEQUENCE [LARGE SCALE GENOMIC DNA]</scope>
    <source>
        <strain evidence="4">RGR 97.0016</strain>
    </source>
</reference>
<feature type="coiled-coil region" evidence="1">
    <location>
        <begin position="221"/>
        <end position="253"/>
    </location>
</feature>
<comment type="caution">
    <text evidence="3">The sequence shown here is derived from an EMBL/GenBank/DDBJ whole genome shotgun (WGS) entry which is preliminary data.</text>
</comment>
<keyword evidence="4" id="KW-1185">Reference proteome</keyword>
<evidence type="ECO:0000313" key="4">
    <source>
        <dbReference type="Proteomes" id="UP000293823"/>
    </source>
</evidence>
<dbReference type="Proteomes" id="UP000293823">
    <property type="component" value="Unassembled WGS sequence"/>
</dbReference>
<feature type="compositionally biased region" description="Acidic residues" evidence="2">
    <location>
        <begin position="32"/>
        <end position="43"/>
    </location>
</feature>
<proteinExistence type="predicted"/>
<keyword evidence="1" id="KW-0175">Coiled coil</keyword>
<dbReference type="AlphaFoldDB" id="A0A4Q4SM72"/>
<dbReference type="EMBL" id="PEJP01000005">
    <property type="protein sequence ID" value="RYO71884.1"/>
    <property type="molecule type" value="Genomic_DNA"/>
</dbReference>
<name>A0A4Q4SM72_9PLEO</name>
<feature type="coiled-coil region" evidence="1">
    <location>
        <begin position="157"/>
        <end position="184"/>
    </location>
</feature>
<protein>
    <submittedName>
        <fullName evidence="3">Uncharacterized protein</fullName>
    </submittedName>
</protein>
<evidence type="ECO:0000256" key="2">
    <source>
        <dbReference type="SAM" id="MobiDB-lite"/>
    </source>
</evidence>
<evidence type="ECO:0000313" key="3">
    <source>
        <dbReference type="EMBL" id="RYO71884.1"/>
    </source>
</evidence>
<evidence type="ECO:0000256" key="1">
    <source>
        <dbReference type="SAM" id="Coils"/>
    </source>
</evidence>
<feature type="coiled-coil region" evidence="1">
    <location>
        <begin position="340"/>
        <end position="367"/>
    </location>
</feature>
<organism evidence="3 4">
    <name type="scientific">Alternaria arborescens</name>
    <dbReference type="NCBI Taxonomy" id="156630"/>
    <lineage>
        <taxon>Eukaryota</taxon>
        <taxon>Fungi</taxon>
        <taxon>Dikarya</taxon>
        <taxon>Ascomycota</taxon>
        <taxon>Pezizomycotina</taxon>
        <taxon>Dothideomycetes</taxon>
        <taxon>Pleosporomycetidae</taxon>
        <taxon>Pleosporales</taxon>
        <taxon>Pleosporineae</taxon>
        <taxon>Pleosporaceae</taxon>
        <taxon>Alternaria</taxon>
        <taxon>Alternaria sect. Alternaria</taxon>
    </lineage>
</organism>
<gene>
    <name evidence="3" type="ORF">AA0113_g1578</name>
</gene>
<feature type="region of interest" description="Disordered" evidence="2">
    <location>
        <begin position="29"/>
        <end position="60"/>
    </location>
</feature>
<sequence>MSDQSDTDYATEYDYIHLAQIVQSKNLHNLYDTDDESEDEDAQSVDPELRELENEEEELEDELRECMRNRDEREEAGNVINDANAWAVKYDEMRNCREKLEADNKELLNQVNSAVESKKAAENGAKSFSAEFEQSKSDKAKLDIQINALQTNASKAATQYENDSNAWKLEKEQLEARIRTLETNTGNAAPEYSKDSATWRLKKQRLECAATKLETEAIAAVEKLDSERARWREAEQRLNAEKFEEKIARSKDEVAWGAEKLKLEQQFDSEKRTWRETEQRLNAERSDEKMARIRNEFTWEAAKLALEEKLSTAATELRTRKQTWAGTENMLSASQLAEEKSTWNTERLALEQDNKQLREKYSTLEQSSKRDIQFAKNSASGSEQGRRRAIANMNKMFELQPDDYKDEAFEQDIASPPDGKITDAIVERTMDRMNALFDAADKFLEQHREQGARNNALAARNNVLAADRENAKHAIHTLTVEVQALTNTIQARKNTFQALKDTVQALEDTQSKLKERETDIAKLKSMLDRIKTAAAELQRNYRQDTENWKRVATNSAARQKSYENTVATQTESIALVRKFLSDNADKFQ</sequence>